<reference evidence="3" key="1">
    <citation type="submission" date="2016-10" db="EMBL/GenBank/DDBJ databases">
        <authorList>
            <person name="Varghese N."/>
            <person name="Submissions S."/>
        </authorList>
    </citation>
    <scope>NUCLEOTIDE SEQUENCE [LARGE SCALE GENOMIC DNA]</scope>
    <source>
        <strain evidence="3">DSM 24499</strain>
    </source>
</reference>
<protein>
    <recommendedName>
        <fullName evidence="4">CarboxypepD_reg-like domain-containing protein</fullName>
    </recommendedName>
</protein>
<evidence type="ECO:0000313" key="2">
    <source>
        <dbReference type="EMBL" id="SFC52150.1"/>
    </source>
</evidence>
<evidence type="ECO:0000256" key="1">
    <source>
        <dbReference type="SAM" id="SignalP"/>
    </source>
</evidence>
<dbReference type="OrthoDB" id="1436952at2"/>
<sequence>MCRTIFCFLLLVSTIGFSQNSNVQLTGKITVPEGDDPDGITIFNEATSKGTISNEQGEFKIIASLNDRIVFSSLQFEQFSIRITEDILESRMLNVSINIALNELPEVRVSAGTLSGSIAVDVNRIEVTPAQIPNMNVSMMGTPKIDTPETHPVRNEAQLSGQTYMVNGLNLINVFKLVTGKYGKEKNDYRTIPYAQLDDEIKEMYSNDFFKETLNLDANQVNDFIFFAADNGLDGRMLTEENELDIIQFLVEQRTAYQSYLDAEVETLD</sequence>
<dbReference type="EMBL" id="FOKV01000005">
    <property type="protein sequence ID" value="SFC52150.1"/>
    <property type="molecule type" value="Genomic_DNA"/>
</dbReference>
<keyword evidence="1" id="KW-0732">Signal</keyword>
<evidence type="ECO:0000313" key="3">
    <source>
        <dbReference type="Proteomes" id="UP000199438"/>
    </source>
</evidence>
<evidence type="ECO:0008006" key="4">
    <source>
        <dbReference type="Google" id="ProtNLM"/>
    </source>
</evidence>
<dbReference type="Proteomes" id="UP000199438">
    <property type="component" value="Unassembled WGS sequence"/>
</dbReference>
<dbReference type="RefSeq" id="WP_139219224.1">
    <property type="nucleotide sequence ID" value="NZ_FOKV01000005.1"/>
</dbReference>
<name>A0A1I1K3I9_9FLAO</name>
<keyword evidence="3" id="KW-1185">Reference proteome</keyword>
<feature type="chain" id="PRO_5011515036" description="CarboxypepD_reg-like domain-containing protein" evidence="1">
    <location>
        <begin position="19"/>
        <end position="269"/>
    </location>
</feature>
<gene>
    <name evidence="2" type="ORF">SAMN04487907_10580</name>
</gene>
<organism evidence="2 3">
    <name type="scientific">Zunongwangia mangrovi</name>
    <dbReference type="NCBI Taxonomy" id="1334022"/>
    <lineage>
        <taxon>Bacteria</taxon>
        <taxon>Pseudomonadati</taxon>
        <taxon>Bacteroidota</taxon>
        <taxon>Flavobacteriia</taxon>
        <taxon>Flavobacteriales</taxon>
        <taxon>Flavobacteriaceae</taxon>
        <taxon>Zunongwangia</taxon>
    </lineage>
</organism>
<dbReference type="AlphaFoldDB" id="A0A1I1K3I9"/>
<feature type="signal peptide" evidence="1">
    <location>
        <begin position="1"/>
        <end position="18"/>
    </location>
</feature>
<accession>A0A1I1K3I9</accession>
<dbReference type="STRING" id="1334022.SAMN04487907_10580"/>
<proteinExistence type="predicted"/>